<dbReference type="EMBL" id="BAABBM010000001">
    <property type="protein sequence ID" value="GAA3889984.1"/>
    <property type="molecule type" value="Genomic_DNA"/>
</dbReference>
<proteinExistence type="predicted"/>
<sequence>MHRHNIFAAALSGSAAANCFRRIGHWRASDDGRDDADQSNVIDELQFQIELITWGSSVSPASPFGMTKGKLWTAAGLGGKLPLGDPA</sequence>
<name>A0ABP7KZY4_9SPHN</name>
<gene>
    <name evidence="1" type="ORF">GCM10022276_06260</name>
</gene>
<accession>A0ABP7KZY4</accession>
<evidence type="ECO:0000313" key="1">
    <source>
        <dbReference type="EMBL" id="GAA3889984.1"/>
    </source>
</evidence>
<comment type="caution">
    <text evidence="1">The sequence shown here is derived from an EMBL/GenBank/DDBJ whole genome shotgun (WGS) entry which is preliminary data.</text>
</comment>
<keyword evidence="2" id="KW-1185">Reference proteome</keyword>
<evidence type="ECO:0000313" key="2">
    <source>
        <dbReference type="Proteomes" id="UP001500827"/>
    </source>
</evidence>
<dbReference type="Proteomes" id="UP001500827">
    <property type="component" value="Unassembled WGS sequence"/>
</dbReference>
<protein>
    <submittedName>
        <fullName evidence="1">Uncharacterized protein</fullName>
    </submittedName>
</protein>
<reference evidence="2" key="1">
    <citation type="journal article" date="2019" name="Int. J. Syst. Evol. Microbiol.">
        <title>The Global Catalogue of Microorganisms (GCM) 10K type strain sequencing project: providing services to taxonomists for standard genome sequencing and annotation.</title>
        <authorList>
            <consortium name="The Broad Institute Genomics Platform"/>
            <consortium name="The Broad Institute Genome Sequencing Center for Infectious Disease"/>
            <person name="Wu L."/>
            <person name="Ma J."/>
        </authorList>
    </citation>
    <scope>NUCLEOTIDE SEQUENCE [LARGE SCALE GENOMIC DNA]</scope>
    <source>
        <strain evidence="2">JCM 17543</strain>
    </source>
</reference>
<organism evidence="1 2">
    <name type="scientific">Sphingomonas limnosediminicola</name>
    <dbReference type="NCBI Taxonomy" id="940133"/>
    <lineage>
        <taxon>Bacteria</taxon>
        <taxon>Pseudomonadati</taxon>
        <taxon>Pseudomonadota</taxon>
        <taxon>Alphaproteobacteria</taxon>
        <taxon>Sphingomonadales</taxon>
        <taxon>Sphingomonadaceae</taxon>
        <taxon>Sphingomonas</taxon>
    </lineage>
</organism>